<reference evidence="2 3" key="1">
    <citation type="journal article" date="2023" name="Plants (Basel)">
        <title>Bridging the Gap: Combining Genomics and Transcriptomics Approaches to Understand Stylosanthes scabra, an Orphan Legume from the Brazilian Caatinga.</title>
        <authorList>
            <person name="Ferreira-Neto J.R.C."/>
            <person name="da Silva M.D."/>
            <person name="Binneck E."/>
            <person name="de Melo N.F."/>
            <person name="da Silva R.H."/>
            <person name="de Melo A.L.T.M."/>
            <person name="Pandolfi V."/>
            <person name="Bustamante F.O."/>
            <person name="Brasileiro-Vidal A.C."/>
            <person name="Benko-Iseppon A.M."/>
        </authorList>
    </citation>
    <scope>NUCLEOTIDE SEQUENCE [LARGE SCALE GENOMIC DNA]</scope>
    <source>
        <tissue evidence="2">Leaves</tissue>
    </source>
</reference>
<evidence type="ECO:0000256" key="1">
    <source>
        <dbReference type="SAM" id="MobiDB-lite"/>
    </source>
</evidence>
<dbReference type="EMBL" id="JASCZI010211724">
    <property type="protein sequence ID" value="MED6196217.1"/>
    <property type="molecule type" value="Genomic_DNA"/>
</dbReference>
<evidence type="ECO:0000313" key="2">
    <source>
        <dbReference type="EMBL" id="MED6196217.1"/>
    </source>
</evidence>
<feature type="region of interest" description="Disordered" evidence="1">
    <location>
        <begin position="53"/>
        <end position="100"/>
    </location>
</feature>
<keyword evidence="3" id="KW-1185">Reference proteome</keyword>
<sequence>MVKAPQLSVKSRASTNVGSEASKLVPHAVMAGIARQLASLPLGGAGWDFKTATLGEPGQASPSWGGLSAGRASPFDSPRGGRQDSSAVQNGNSATANSVGRTSCINPSSLFPSQRQCNVGDGGSPAGWVSRRPPVRIDATMAGTRVVGVMVRNGWRLG</sequence>
<dbReference type="Proteomes" id="UP001341840">
    <property type="component" value="Unassembled WGS sequence"/>
</dbReference>
<name>A0ABU6XE68_9FABA</name>
<evidence type="ECO:0000313" key="3">
    <source>
        <dbReference type="Proteomes" id="UP001341840"/>
    </source>
</evidence>
<comment type="caution">
    <text evidence="2">The sequence shown here is derived from an EMBL/GenBank/DDBJ whole genome shotgun (WGS) entry which is preliminary data.</text>
</comment>
<organism evidence="2 3">
    <name type="scientific">Stylosanthes scabra</name>
    <dbReference type="NCBI Taxonomy" id="79078"/>
    <lineage>
        <taxon>Eukaryota</taxon>
        <taxon>Viridiplantae</taxon>
        <taxon>Streptophyta</taxon>
        <taxon>Embryophyta</taxon>
        <taxon>Tracheophyta</taxon>
        <taxon>Spermatophyta</taxon>
        <taxon>Magnoliopsida</taxon>
        <taxon>eudicotyledons</taxon>
        <taxon>Gunneridae</taxon>
        <taxon>Pentapetalae</taxon>
        <taxon>rosids</taxon>
        <taxon>fabids</taxon>
        <taxon>Fabales</taxon>
        <taxon>Fabaceae</taxon>
        <taxon>Papilionoideae</taxon>
        <taxon>50 kb inversion clade</taxon>
        <taxon>dalbergioids sensu lato</taxon>
        <taxon>Dalbergieae</taxon>
        <taxon>Pterocarpus clade</taxon>
        <taxon>Stylosanthes</taxon>
    </lineage>
</organism>
<gene>
    <name evidence="2" type="ORF">PIB30_045326</name>
</gene>
<proteinExistence type="predicted"/>
<accession>A0ABU6XE68</accession>
<feature type="compositionally biased region" description="Polar residues" evidence="1">
    <location>
        <begin position="83"/>
        <end position="100"/>
    </location>
</feature>
<protein>
    <submittedName>
        <fullName evidence="2">Uncharacterized protein</fullName>
    </submittedName>
</protein>